<proteinExistence type="predicted"/>
<dbReference type="Pfam" id="PF01467">
    <property type="entry name" value="CTP_transf_like"/>
    <property type="match status" value="1"/>
</dbReference>
<keyword evidence="3" id="KW-0548">Nucleotidyltransferase</keyword>
<dbReference type="GO" id="GO:0016779">
    <property type="term" value="F:nucleotidyltransferase activity"/>
    <property type="evidence" value="ECO:0007669"/>
    <property type="project" value="UniProtKB-KW"/>
</dbReference>
<dbReference type="NCBIfam" id="TIGR02199">
    <property type="entry name" value="rfaE_dom_II"/>
    <property type="match status" value="1"/>
</dbReference>
<name>A0A1G9R342_9SPHI</name>
<keyword evidence="5" id="KW-0067">ATP-binding</keyword>
<evidence type="ECO:0000256" key="4">
    <source>
        <dbReference type="ARBA" id="ARBA00022741"/>
    </source>
</evidence>
<dbReference type="Proteomes" id="UP000199226">
    <property type="component" value="Unassembled WGS sequence"/>
</dbReference>
<dbReference type="PANTHER" id="PTHR43793">
    <property type="entry name" value="FAD SYNTHASE"/>
    <property type="match status" value="1"/>
</dbReference>
<protein>
    <recommendedName>
        <fullName evidence="1">D-glycero-beta-D-manno-heptose 1-phosphate adenylyltransferase</fullName>
        <ecNumber evidence="1">2.7.7.70</ecNumber>
    </recommendedName>
</protein>
<dbReference type="NCBIfam" id="TIGR00125">
    <property type="entry name" value="cyt_tran_rel"/>
    <property type="match status" value="1"/>
</dbReference>
<dbReference type="STRING" id="990371.SAMN05421813_10769"/>
<dbReference type="OrthoDB" id="9795543at2"/>
<accession>A0A1G9R342</accession>
<dbReference type="Gene3D" id="3.40.50.620">
    <property type="entry name" value="HUPs"/>
    <property type="match status" value="1"/>
</dbReference>
<feature type="domain" description="Cytidyltransferase-like" evidence="8">
    <location>
        <begin position="33"/>
        <end position="128"/>
    </location>
</feature>
<evidence type="ECO:0000313" key="9">
    <source>
        <dbReference type="EMBL" id="SDM17540.1"/>
    </source>
</evidence>
<dbReference type="RefSeq" id="WP_090702562.1">
    <property type="nucleotide sequence ID" value="NZ_FNHH01000007.1"/>
</dbReference>
<comment type="catalytic activity">
    <reaction evidence="7">
        <text>D-glycero-beta-D-manno-heptose 1-phosphate + ATP + H(+) = ADP-D-glycero-beta-D-manno-heptose + diphosphate</text>
        <dbReference type="Rhea" id="RHEA:27465"/>
        <dbReference type="ChEBI" id="CHEBI:15378"/>
        <dbReference type="ChEBI" id="CHEBI:30616"/>
        <dbReference type="ChEBI" id="CHEBI:33019"/>
        <dbReference type="ChEBI" id="CHEBI:59967"/>
        <dbReference type="ChEBI" id="CHEBI:61593"/>
        <dbReference type="EC" id="2.7.7.70"/>
    </reaction>
</comment>
<evidence type="ECO:0000259" key="8">
    <source>
        <dbReference type="Pfam" id="PF01467"/>
    </source>
</evidence>
<evidence type="ECO:0000256" key="2">
    <source>
        <dbReference type="ARBA" id="ARBA00022679"/>
    </source>
</evidence>
<evidence type="ECO:0000256" key="6">
    <source>
        <dbReference type="ARBA" id="ARBA00023277"/>
    </source>
</evidence>
<dbReference type="SUPFAM" id="SSF52374">
    <property type="entry name" value="Nucleotidylyl transferase"/>
    <property type="match status" value="1"/>
</dbReference>
<dbReference type="GO" id="GO:0005524">
    <property type="term" value="F:ATP binding"/>
    <property type="evidence" value="ECO:0007669"/>
    <property type="project" value="UniProtKB-KW"/>
</dbReference>
<organism evidence="9 10">
    <name type="scientific">Daejeonella rubra</name>
    <dbReference type="NCBI Taxonomy" id="990371"/>
    <lineage>
        <taxon>Bacteria</taxon>
        <taxon>Pseudomonadati</taxon>
        <taxon>Bacteroidota</taxon>
        <taxon>Sphingobacteriia</taxon>
        <taxon>Sphingobacteriales</taxon>
        <taxon>Sphingobacteriaceae</taxon>
        <taxon>Daejeonella</taxon>
    </lineage>
</organism>
<keyword evidence="10" id="KW-1185">Reference proteome</keyword>
<evidence type="ECO:0000256" key="3">
    <source>
        <dbReference type="ARBA" id="ARBA00022695"/>
    </source>
</evidence>
<evidence type="ECO:0000313" key="10">
    <source>
        <dbReference type="Proteomes" id="UP000199226"/>
    </source>
</evidence>
<keyword evidence="6" id="KW-0119">Carbohydrate metabolism</keyword>
<dbReference type="PANTHER" id="PTHR43793:SF2">
    <property type="entry name" value="BIFUNCTIONAL PROTEIN HLDE"/>
    <property type="match status" value="1"/>
</dbReference>
<keyword evidence="2" id="KW-0808">Transferase</keyword>
<sequence>MSKLEIIKGKVFRTEELRARLNIWRLLEKKIVFTNGCFDLLHLGHIDYLSKAADLGDKLVIGLNSDASTSALKGPGRPIIDQYSRSIMLASLSFVDAVILFDEPTPIELIAKVRPDVLVKGADYTVDQIVGSDLVLEYGGDVQTIEYLSGYSTTIIEKKIRSLS</sequence>
<gene>
    <name evidence="9" type="ORF">SAMN05421813_10769</name>
</gene>
<evidence type="ECO:0000256" key="1">
    <source>
        <dbReference type="ARBA" id="ARBA00012519"/>
    </source>
</evidence>
<dbReference type="AlphaFoldDB" id="A0A1G9R342"/>
<dbReference type="EMBL" id="FNHH01000007">
    <property type="protein sequence ID" value="SDM17540.1"/>
    <property type="molecule type" value="Genomic_DNA"/>
</dbReference>
<dbReference type="InterPro" id="IPR004821">
    <property type="entry name" value="Cyt_trans-like"/>
</dbReference>
<keyword evidence="4" id="KW-0547">Nucleotide-binding</keyword>
<dbReference type="InterPro" id="IPR050385">
    <property type="entry name" value="Archaeal_FAD_synthase"/>
</dbReference>
<evidence type="ECO:0000256" key="5">
    <source>
        <dbReference type="ARBA" id="ARBA00022840"/>
    </source>
</evidence>
<dbReference type="InterPro" id="IPR014729">
    <property type="entry name" value="Rossmann-like_a/b/a_fold"/>
</dbReference>
<dbReference type="EC" id="2.7.7.70" evidence="1"/>
<dbReference type="InterPro" id="IPR011914">
    <property type="entry name" value="RfaE_dom_II"/>
</dbReference>
<dbReference type="GO" id="GO:0005975">
    <property type="term" value="P:carbohydrate metabolic process"/>
    <property type="evidence" value="ECO:0007669"/>
    <property type="project" value="InterPro"/>
</dbReference>
<dbReference type="GO" id="GO:0016773">
    <property type="term" value="F:phosphotransferase activity, alcohol group as acceptor"/>
    <property type="evidence" value="ECO:0007669"/>
    <property type="project" value="InterPro"/>
</dbReference>
<evidence type="ECO:0000256" key="7">
    <source>
        <dbReference type="ARBA" id="ARBA00047428"/>
    </source>
</evidence>
<reference evidence="10" key="1">
    <citation type="submission" date="2016-10" db="EMBL/GenBank/DDBJ databases">
        <authorList>
            <person name="Varghese N."/>
            <person name="Submissions S."/>
        </authorList>
    </citation>
    <scope>NUCLEOTIDE SEQUENCE [LARGE SCALE GENOMIC DNA]</scope>
    <source>
        <strain evidence="10">DSM 24536</strain>
    </source>
</reference>